<evidence type="ECO:0000256" key="7">
    <source>
        <dbReference type="ARBA" id="ARBA00023180"/>
    </source>
</evidence>
<dbReference type="InterPro" id="IPR036179">
    <property type="entry name" value="Ig-like_dom_sf"/>
</dbReference>
<evidence type="ECO:0000256" key="5">
    <source>
        <dbReference type="ARBA" id="ARBA00022782"/>
    </source>
</evidence>
<dbReference type="PANTHER" id="PTHR12207:SF23">
    <property type="entry name" value="V-SET AND TRANSMEMBRANE DOMAIN-CONTAINING PROTEIN 2A"/>
    <property type="match status" value="1"/>
</dbReference>
<dbReference type="GO" id="GO:0030154">
    <property type="term" value="P:cell differentiation"/>
    <property type="evidence" value="ECO:0007669"/>
    <property type="project" value="UniProtKB-KW"/>
</dbReference>
<dbReference type="GeneTree" id="ENSGT00940000160556"/>
<comment type="subunit">
    <text evidence="2">Homodimer.</text>
</comment>
<keyword evidence="3" id="KW-0964">Secreted</keyword>
<dbReference type="GO" id="GO:0070352">
    <property type="term" value="P:positive regulation of white fat cell proliferation"/>
    <property type="evidence" value="ECO:0007669"/>
    <property type="project" value="UniProtKB-ARBA"/>
</dbReference>
<dbReference type="InterPro" id="IPR013106">
    <property type="entry name" value="Ig_V-set"/>
</dbReference>
<dbReference type="InterPro" id="IPR051102">
    <property type="entry name" value="IgSF_V-set/TM_domain"/>
</dbReference>
<evidence type="ECO:0000256" key="9">
    <source>
        <dbReference type="ARBA" id="ARBA00060262"/>
    </source>
</evidence>
<keyword evidence="14" id="KW-1185">Reference proteome</keyword>
<evidence type="ECO:0000313" key="14">
    <source>
        <dbReference type="Proteomes" id="UP000242638"/>
    </source>
</evidence>
<dbReference type="Gene3D" id="2.60.40.10">
    <property type="entry name" value="Immunoglobulins"/>
    <property type="match status" value="1"/>
</dbReference>
<dbReference type="GO" id="GO:0010628">
    <property type="term" value="P:positive regulation of gene expression"/>
    <property type="evidence" value="ECO:0007669"/>
    <property type="project" value="UniProtKB-ARBA"/>
</dbReference>
<dbReference type="Pfam" id="PF07686">
    <property type="entry name" value="V-set"/>
    <property type="match status" value="1"/>
</dbReference>
<dbReference type="GO" id="GO:0090336">
    <property type="term" value="P:positive regulation of brown fat cell differentiation"/>
    <property type="evidence" value="ECO:0007669"/>
    <property type="project" value="UniProtKB-ARBA"/>
</dbReference>
<dbReference type="GO" id="GO:0005576">
    <property type="term" value="C:extracellular region"/>
    <property type="evidence" value="ECO:0007669"/>
    <property type="project" value="UniProtKB-SubCell"/>
</dbReference>
<organism evidence="13 14">
    <name type="scientific">Poecilia reticulata</name>
    <name type="common">Guppy</name>
    <name type="synonym">Acanthophacelus reticulatus</name>
    <dbReference type="NCBI Taxonomy" id="8081"/>
    <lineage>
        <taxon>Eukaryota</taxon>
        <taxon>Metazoa</taxon>
        <taxon>Chordata</taxon>
        <taxon>Craniata</taxon>
        <taxon>Vertebrata</taxon>
        <taxon>Euteleostomi</taxon>
        <taxon>Actinopterygii</taxon>
        <taxon>Neopterygii</taxon>
        <taxon>Teleostei</taxon>
        <taxon>Neoteleostei</taxon>
        <taxon>Acanthomorphata</taxon>
        <taxon>Ovalentaria</taxon>
        <taxon>Atherinomorphae</taxon>
        <taxon>Cyprinodontiformes</taxon>
        <taxon>Poeciliidae</taxon>
        <taxon>Poeciliinae</taxon>
        <taxon>Poecilia</taxon>
    </lineage>
</organism>
<evidence type="ECO:0000256" key="1">
    <source>
        <dbReference type="ARBA" id="ARBA00004613"/>
    </source>
</evidence>
<proteinExistence type="predicted"/>
<evidence type="ECO:0000259" key="12">
    <source>
        <dbReference type="PROSITE" id="PS50835"/>
    </source>
</evidence>
<feature type="domain" description="Ig-like" evidence="12">
    <location>
        <begin position="27"/>
        <end position="143"/>
    </location>
</feature>
<dbReference type="FunFam" id="2.60.40.10:FF:000530">
    <property type="entry name" value="V-set and transmembrane domain containing 2A"/>
    <property type="match status" value="1"/>
</dbReference>
<reference evidence="14" key="1">
    <citation type="submission" date="2013-11" db="EMBL/GenBank/DDBJ databases">
        <title>The genomic landscape of the Guanapo guppy.</title>
        <authorList>
            <person name="Kuenstner A."/>
            <person name="Dreyer C."/>
        </authorList>
    </citation>
    <scope>NUCLEOTIDE SEQUENCE</scope>
    <source>
        <strain evidence="14">Guanapo</strain>
    </source>
</reference>
<dbReference type="InterPro" id="IPR013783">
    <property type="entry name" value="Ig-like_fold"/>
</dbReference>
<evidence type="ECO:0000256" key="10">
    <source>
        <dbReference type="ARBA" id="ARBA00068296"/>
    </source>
</evidence>
<dbReference type="Bgee" id="ENSPREG00000011586">
    <property type="expression patterns" value="Expressed in head"/>
</dbReference>
<dbReference type="Ensembl" id="ENSPRET00000017314.1">
    <property type="protein sequence ID" value="ENSPREP00000017132.1"/>
    <property type="gene ID" value="ENSPREG00000011586.1"/>
</dbReference>
<evidence type="ECO:0000256" key="2">
    <source>
        <dbReference type="ARBA" id="ARBA00011738"/>
    </source>
</evidence>
<comment type="subcellular location">
    <subcellularLocation>
        <location evidence="1">Secreted</location>
    </subcellularLocation>
</comment>
<evidence type="ECO:0000256" key="4">
    <source>
        <dbReference type="ARBA" id="ARBA00022729"/>
    </source>
</evidence>
<dbReference type="GO" id="GO:0016020">
    <property type="term" value="C:membrane"/>
    <property type="evidence" value="ECO:0007669"/>
    <property type="project" value="TreeGrafter"/>
</dbReference>
<comment type="function">
    <text evidence="9">Plays a role in the regulation of the early stage of white and brown preadipocyte cell differentiation. Promotes adipogenic commitment of preadipocytes by increasing gene expression of the transcription factor PPARG in a BMP4-dependent signaling pathway.</text>
</comment>
<evidence type="ECO:0000313" key="13">
    <source>
        <dbReference type="Ensembl" id="ENSPREP00000017132.1"/>
    </source>
</evidence>
<feature type="compositionally biased region" description="Basic residues" evidence="11">
    <location>
        <begin position="275"/>
        <end position="285"/>
    </location>
</feature>
<accession>A0A3P9P5P4</accession>
<feature type="region of interest" description="Disordered" evidence="11">
    <location>
        <begin position="153"/>
        <end position="212"/>
    </location>
</feature>
<dbReference type="AlphaFoldDB" id="A0A3P9P5P4"/>
<dbReference type="InterPro" id="IPR003599">
    <property type="entry name" value="Ig_sub"/>
</dbReference>
<reference evidence="13" key="2">
    <citation type="submission" date="2025-08" db="UniProtKB">
        <authorList>
            <consortium name="Ensembl"/>
        </authorList>
    </citation>
    <scope>IDENTIFICATION</scope>
    <source>
        <strain evidence="13">Guanapo</strain>
    </source>
</reference>
<evidence type="ECO:0000256" key="3">
    <source>
        <dbReference type="ARBA" id="ARBA00022525"/>
    </source>
</evidence>
<keyword evidence="8" id="KW-0393">Immunoglobulin domain</keyword>
<feature type="region of interest" description="Disordered" evidence="11">
    <location>
        <begin position="264"/>
        <end position="300"/>
    </location>
</feature>
<dbReference type="SMART" id="SM00409">
    <property type="entry name" value="IG"/>
    <property type="match status" value="1"/>
</dbReference>
<feature type="compositionally biased region" description="Low complexity" evidence="11">
    <location>
        <begin position="194"/>
        <end position="204"/>
    </location>
</feature>
<dbReference type="PROSITE" id="PS50835">
    <property type="entry name" value="IG_LIKE"/>
    <property type="match status" value="1"/>
</dbReference>
<protein>
    <recommendedName>
        <fullName evidence="10">V-set and transmembrane domain-containing protein 2A</fullName>
    </recommendedName>
</protein>
<keyword evidence="7" id="KW-0325">Glycoprotein</keyword>
<keyword evidence="4" id="KW-0732">Signal</keyword>
<keyword evidence="5" id="KW-0221">Differentiation</keyword>
<feature type="compositionally biased region" description="Polar residues" evidence="11">
    <location>
        <begin position="177"/>
        <end position="193"/>
    </location>
</feature>
<dbReference type="STRING" id="8081.ENSPREP00000017132"/>
<keyword evidence="6" id="KW-1015">Disulfide bond</keyword>
<dbReference type="OMA" id="WTSHDSI"/>
<dbReference type="InterPro" id="IPR007110">
    <property type="entry name" value="Ig-like_dom"/>
</dbReference>
<dbReference type="PANTHER" id="PTHR12207">
    <property type="entry name" value="V-SET AND TRANSMEMBRANE DOMAIN-CONTAINING PROTEIN"/>
    <property type="match status" value="1"/>
</dbReference>
<sequence length="325" mass="36250">MMWTSHDTVGFVFLAAFCVQFGFSFEGRFTDLPSNMTVKEGQNIEMACAFQSGTASVYLEIQWWFVKAPEPTDSEEEVDAQEMEMIPEPDPDDEGTKISTVKVQGNDISHKLQMSRVSKNDEGLYECRVTRANYGEIVEYKAQAWLRVNATARPRRPLPPAKKSSPLHLTDKKPRKSTSPLSQDNMSSDQRVASTSSSHTSSNTAKRYPSSGTRILSGSGPAVLLLACGLVTFSCAHEINMRIHYSNNWIHAATEGTVTPAVDAKHPTGGAARRNPARSHRRLPHASRTTSDMNVRRKAEQWGSNGLKVRDVDFLRDLFEREVEN</sequence>
<dbReference type="SUPFAM" id="SSF48726">
    <property type="entry name" value="Immunoglobulin"/>
    <property type="match status" value="1"/>
</dbReference>
<name>A0A3P9P5P4_POERE</name>
<evidence type="ECO:0000256" key="11">
    <source>
        <dbReference type="SAM" id="MobiDB-lite"/>
    </source>
</evidence>
<evidence type="ECO:0000256" key="8">
    <source>
        <dbReference type="ARBA" id="ARBA00023319"/>
    </source>
</evidence>
<reference evidence="13" key="3">
    <citation type="submission" date="2025-09" db="UniProtKB">
        <authorList>
            <consortium name="Ensembl"/>
        </authorList>
    </citation>
    <scope>IDENTIFICATION</scope>
    <source>
        <strain evidence="13">Guanapo</strain>
    </source>
</reference>
<dbReference type="Proteomes" id="UP000242638">
    <property type="component" value="Unassembled WGS sequence"/>
</dbReference>
<evidence type="ECO:0000256" key="6">
    <source>
        <dbReference type="ARBA" id="ARBA00023157"/>
    </source>
</evidence>